<accession>A0A9X2PLP6</accession>
<feature type="domain" description="GH15-like" evidence="1">
    <location>
        <begin position="234"/>
        <end position="599"/>
    </location>
</feature>
<name>A0A9X2PLP6_9BACT</name>
<dbReference type="GO" id="GO:0005975">
    <property type="term" value="P:carbohydrate metabolic process"/>
    <property type="evidence" value="ECO:0007669"/>
    <property type="project" value="InterPro"/>
</dbReference>
<dbReference type="Pfam" id="PF19291">
    <property type="entry name" value="TREH_N"/>
    <property type="match status" value="1"/>
</dbReference>
<dbReference type="Gene3D" id="1.50.10.10">
    <property type="match status" value="1"/>
</dbReference>
<dbReference type="EMBL" id="JANUBB010000003">
    <property type="protein sequence ID" value="MCS3951138.1"/>
    <property type="molecule type" value="Genomic_DNA"/>
</dbReference>
<reference evidence="3" key="1">
    <citation type="submission" date="2022-08" db="EMBL/GenBank/DDBJ databases">
        <title>Genomic Encyclopedia of Type Strains, Phase V (KMG-V): Genome sequencing to study the core and pangenomes of soil and plant-associated prokaryotes.</title>
        <authorList>
            <person name="Whitman W."/>
        </authorList>
    </citation>
    <scope>NUCLEOTIDE SEQUENCE</scope>
    <source>
        <strain evidence="3">SP2017</strain>
    </source>
</reference>
<dbReference type="InterPro" id="IPR008928">
    <property type="entry name" value="6-hairpin_glycosidase_sf"/>
</dbReference>
<dbReference type="InterPro" id="IPR045582">
    <property type="entry name" value="Trehalase-like_N"/>
</dbReference>
<dbReference type="AlphaFoldDB" id="A0A9X2PLP6"/>
<feature type="domain" description="Trehalase-like N-terminal" evidence="2">
    <location>
        <begin position="7"/>
        <end position="147"/>
    </location>
</feature>
<dbReference type="SUPFAM" id="SSF48208">
    <property type="entry name" value="Six-hairpin glycosidases"/>
    <property type="match status" value="1"/>
</dbReference>
<evidence type="ECO:0000313" key="3">
    <source>
        <dbReference type="EMBL" id="MCS3951138.1"/>
    </source>
</evidence>
<dbReference type="GO" id="GO:0004553">
    <property type="term" value="F:hydrolase activity, hydrolyzing O-glycosyl compounds"/>
    <property type="evidence" value="ECO:0007669"/>
    <property type="project" value="UniProtKB-ARBA"/>
</dbReference>
<dbReference type="Proteomes" id="UP001155010">
    <property type="component" value="Unassembled WGS sequence"/>
</dbReference>
<organism evidence="3 4">
    <name type="scientific">Salinibacter ruber</name>
    <dbReference type="NCBI Taxonomy" id="146919"/>
    <lineage>
        <taxon>Bacteria</taxon>
        <taxon>Pseudomonadati</taxon>
        <taxon>Rhodothermota</taxon>
        <taxon>Rhodothermia</taxon>
        <taxon>Rhodothermales</taxon>
        <taxon>Salinibacteraceae</taxon>
        <taxon>Salinibacter</taxon>
    </lineage>
</organism>
<dbReference type="PANTHER" id="PTHR31616">
    <property type="entry name" value="TREHALASE"/>
    <property type="match status" value="1"/>
</dbReference>
<evidence type="ECO:0000259" key="2">
    <source>
        <dbReference type="Pfam" id="PF19291"/>
    </source>
</evidence>
<dbReference type="InterPro" id="IPR011613">
    <property type="entry name" value="GH15-like"/>
</dbReference>
<dbReference type="Pfam" id="PF00723">
    <property type="entry name" value="Glyco_hydro_15"/>
    <property type="match status" value="1"/>
</dbReference>
<protein>
    <submittedName>
        <fullName evidence="3">GH15 family glucan-1,4-alpha-glucosidase</fullName>
    </submittedName>
</protein>
<comment type="caution">
    <text evidence="3">The sequence shown here is derived from an EMBL/GenBank/DDBJ whole genome shotgun (WGS) entry which is preliminary data.</text>
</comment>
<gene>
    <name evidence="3" type="ORF">GGP83_001079</name>
</gene>
<evidence type="ECO:0000313" key="4">
    <source>
        <dbReference type="Proteomes" id="UP001155010"/>
    </source>
</evidence>
<dbReference type="InterPro" id="IPR012341">
    <property type="entry name" value="6hp_glycosidase-like_sf"/>
</dbReference>
<dbReference type="RefSeq" id="WP_251929520.1">
    <property type="nucleotide sequence ID" value="NZ_CALTSD010000001.1"/>
</dbReference>
<sequence>MHSPDDQYAPIEDYAVIGDCASAALVGTDGAIDWLCWPRFDSPSIFAALLDAERGGRFQVRPTQDVSSVERRYMGDTNVLETTFTTETGVLRLTDLMPVGPPEAYRRELWPTHEILRRVECVEGTVPVQVACEPQVEYAQLDLSFEDRGAHGFFYNYDGAVLIARSEVPLTPSPGQNALYGEQTLRAGDRRFLSLTYDDEAPAVLPLLGDHAQRKLARTINYWRDWAEQCEYDGPYRDAVVRSALTLKLMTFAPSGAIVAAPTTSLPEAIGGERNWDYRYCWLRDAALTLRALYELGYEDEGRAFFSWLLHTTRPTAPELQVMYDVHGNTNLTERTLSHLEGYRQSPPVRVGNGAHDQLQLDTYGELISAAYEFVRREHELDPWHRRLLVSLGNEVCARWEEPDEGIWEVRSGRHHHTFSKAMCWVALERLLALHEEGYVTVPVDRYRTEAAHIRAAVEEQGYNEEKESYVATFGGDRLDASLLLLPTYGYKEATSPRMKSTFARIHEELAQNGLLHRYPPDTDDGFTSEEGAFGLCSFWDEEMFARLGRLDEAREKLGETIGYANDLGLFAEEIDPETGAFLGNFPQAFTHVGLINAAITITKAEEEAPTALHEQPDPQ</sequence>
<dbReference type="PANTHER" id="PTHR31616:SF0">
    <property type="entry name" value="GLUCAN 1,4-ALPHA-GLUCOSIDASE"/>
    <property type="match status" value="1"/>
</dbReference>
<evidence type="ECO:0000259" key="1">
    <source>
        <dbReference type="Pfam" id="PF00723"/>
    </source>
</evidence>
<proteinExistence type="predicted"/>